<dbReference type="HOGENOM" id="CLU_753291_0_0_1"/>
<gene>
    <name evidence="2" type="ORF">PHATRDRAFT_44260</name>
</gene>
<dbReference type="Gene3D" id="3.40.50.1820">
    <property type="entry name" value="alpha/beta hydrolase"/>
    <property type="match status" value="1"/>
</dbReference>
<evidence type="ECO:0000313" key="3">
    <source>
        <dbReference type="Proteomes" id="UP000000759"/>
    </source>
</evidence>
<dbReference type="PANTHER" id="PTHR43433:SF5">
    <property type="entry name" value="AB HYDROLASE-1 DOMAIN-CONTAINING PROTEIN"/>
    <property type="match status" value="1"/>
</dbReference>
<dbReference type="PANTHER" id="PTHR43433">
    <property type="entry name" value="HYDROLASE, ALPHA/BETA FOLD FAMILY PROTEIN"/>
    <property type="match status" value="1"/>
</dbReference>
<reference evidence="2 3" key="1">
    <citation type="journal article" date="2008" name="Nature">
        <title>The Phaeodactylum genome reveals the evolutionary history of diatom genomes.</title>
        <authorList>
            <person name="Bowler C."/>
            <person name="Allen A.E."/>
            <person name="Badger J.H."/>
            <person name="Grimwood J."/>
            <person name="Jabbari K."/>
            <person name="Kuo A."/>
            <person name="Maheswari U."/>
            <person name="Martens C."/>
            <person name="Maumus F."/>
            <person name="Otillar R.P."/>
            <person name="Rayko E."/>
            <person name="Salamov A."/>
            <person name="Vandepoele K."/>
            <person name="Beszteri B."/>
            <person name="Gruber A."/>
            <person name="Heijde M."/>
            <person name="Katinka M."/>
            <person name="Mock T."/>
            <person name="Valentin K."/>
            <person name="Verret F."/>
            <person name="Berges J.A."/>
            <person name="Brownlee C."/>
            <person name="Cadoret J.P."/>
            <person name="Chiovitti A."/>
            <person name="Choi C.J."/>
            <person name="Coesel S."/>
            <person name="De Martino A."/>
            <person name="Detter J.C."/>
            <person name="Durkin C."/>
            <person name="Falciatore A."/>
            <person name="Fournet J."/>
            <person name="Haruta M."/>
            <person name="Huysman M.J."/>
            <person name="Jenkins B.D."/>
            <person name="Jiroutova K."/>
            <person name="Jorgensen R.E."/>
            <person name="Joubert Y."/>
            <person name="Kaplan A."/>
            <person name="Kroger N."/>
            <person name="Kroth P.G."/>
            <person name="La Roche J."/>
            <person name="Lindquist E."/>
            <person name="Lommer M."/>
            <person name="Martin-Jezequel V."/>
            <person name="Lopez P.J."/>
            <person name="Lucas S."/>
            <person name="Mangogna M."/>
            <person name="McGinnis K."/>
            <person name="Medlin L.K."/>
            <person name="Montsant A."/>
            <person name="Oudot-Le Secq M.P."/>
            <person name="Napoli C."/>
            <person name="Obornik M."/>
            <person name="Parker M.S."/>
            <person name="Petit J.L."/>
            <person name="Porcel B.M."/>
            <person name="Poulsen N."/>
            <person name="Robison M."/>
            <person name="Rychlewski L."/>
            <person name="Rynearson T.A."/>
            <person name="Schmutz J."/>
            <person name="Shapiro H."/>
            <person name="Siaut M."/>
            <person name="Stanley M."/>
            <person name="Sussman M.R."/>
            <person name="Taylor A.R."/>
            <person name="Vardi A."/>
            <person name="von Dassow P."/>
            <person name="Vyverman W."/>
            <person name="Willis A."/>
            <person name="Wyrwicz L.S."/>
            <person name="Rokhsar D.S."/>
            <person name="Weissenbach J."/>
            <person name="Armbrust E.V."/>
            <person name="Green B.R."/>
            <person name="Van de Peer Y."/>
            <person name="Grigoriev I.V."/>
        </authorList>
    </citation>
    <scope>NUCLEOTIDE SEQUENCE [LARGE SCALE GENOMIC DNA]</scope>
    <source>
        <strain evidence="2 3">CCAP 1055/1</strain>
    </source>
</reference>
<reference evidence="3" key="2">
    <citation type="submission" date="2008-08" db="EMBL/GenBank/DDBJ databases">
        <authorList>
            <consortium name="Diatom Consortium"/>
            <person name="Grigoriev I."/>
            <person name="Grimwood J."/>
            <person name="Kuo A."/>
            <person name="Otillar R.P."/>
            <person name="Salamov A."/>
            <person name="Detter J.C."/>
            <person name="Lindquist E."/>
            <person name="Shapiro H."/>
            <person name="Lucas S."/>
            <person name="Glavina del Rio T."/>
            <person name="Pitluck S."/>
            <person name="Rokhsar D."/>
            <person name="Bowler C."/>
        </authorList>
    </citation>
    <scope>GENOME REANNOTATION</scope>
    <source>
        <strain evidence="3">CCAP 1055/1</strain>
    </source>
</reference>
<sequence length="368" mass="41616">MFLDFHVGVTPWRETWIARRQKRVKGVWDGALERQFIVLRDQRRLTFFLDGPILSTPYSPRENDVNGQTCENRRNVPYIFCFHAMFLSGNNFLLTDPPEDYVLVCINRPGYFGSDPAPPTYTYETFADDVKELADYLRIDCFSVAGHSSGGPCALACAAHIGPKRIVSVGILSGDPEYAHEGIPNKSDRNAFLLGKFLPNLLLFLPCIPLCRQARLGLINDYRLETSSYSFRTEDVLQPALVYVGEDDQVMPLEVSRHVHERLDNSTYRIVPNIGHMGLLRDEVRDAMSLSVRALPQSLSQTVSRRHTTVLEDFFENLLALADHNLEPADEVVEPLTPSRILDDVMDIELVSSTNPSSRSSQVHHRVV</sequence>
<evidence type="ECO:0000313" key="2">
    <source>
        <dbReference type="EMBL" id="EEC50083.1"/>
    </source>
</evidence>
<organism evidence="2 3">
    <name type="scientific">Phaeodactylum tricornutum (strain CCAP 1055/1)</name>
    <dbReference type="NCBI Taxonomy" id="556484"/>
    <lineage>
        <taxon>Eukaryota</taxon>
        <taxon>Sar</taxon>
        <taxon>Stramenopiles</taxon>
        <taxon>Ochrophyta</taxon>
        <taxon>Bacillariophyta</taxon>
        <taxon>Bacillariophyceae</taxon>
        <taxon>Bacillariophycidae</taxon>
        <taxon>Naviculales</taxon>
        <taxon>Phaeodactylaceae</taxon>
        <taxon>Phaeodactylum</taxon>
    </lineage>
</organism>
<dbReference type="Pfam" id="PF12697">
    <property type="entry name" value="Abhydrolase_6"/>
    <property type="match status" value="1"/>
</dbReference>
<dbReference type="KEGG" id="pti:PHATRDRAFT_44260"/>
<dbReference type="AlphaFoldDB" id="B7FTH7"/>
<dbReference type="GeneID" id="7197986"/>
<proteinExistence type="predicted"/>
<dbReference type="InterPro" id="IPR050471">
    <property type="entry name" value="AB_hydrolase"/>
</dbReference>
<dbReference type="Proteomes" id="UP000000759">
    <property type="component" value="Chromosome 4"/>
</dbReference>
<dbReference type="RefSeq" id="XP_002178418.1">
    <property type="nucleotide sequence ID" value="XM_002178382.1"/>
</dbReference>
<dbReference type="InterPro" id="IPR000073">
    <property type="entry name" value="AB_hydrolase_1"/>
</dbReference>
<keyword evidence="3" id="KW-1185">Reference proteome</keyword>
<protein>
    <recommendedName>
        <fullName evidence="1">AB hydrolase-1 domain-containing protein</fullName>
    </recommendedName>
</protein>
<dbReference type="InterPro" id="IPR029058">
    <property type="entry name" value="AB_hydrolase_fold"/>
</dbReference>
<dbReference type="InParanoid" id="B7FTH7"/>
<name>B7FTH7_PHATC</name>
<feature type="domain" description="AB hydrolase-1" evidence="1">
    <location>
        <begin position="100"/>
        <end position="281"/>
    </location>
</feature>
<dbReference type="EMBL" id="CM000607">
    <property type="protein sequence ID" value="EEC50083.1"/>
    <property type="molecule type" value="Genomic_DNA"/>
</dbReference>
<dbReference type="PaxDb" id="2850-Phatr44260"/>
<dbReference type="SUPFAM" id="SSF53474">
    <property type="entry name" value="alpha/beta-Hydrolases"/>
    <property type="match status" value="1"/>
</dbReference>
<dbReference type="OrthoDB" id="47587at2759"/>
<evidence type="ECO:0000259" key="1">
    <source>
        <dbReference type="Pfam" id="PF12697"/>
    </source>
</evidence>
<accession>B7FTH7</accession>